<gene>
    <name evidence="3" type="ORF">H9913_03720</name>
</gene>
<feature type="transmembrane region" description="Helical" evidence="2">
    <location>
        <begin position="32"/>
        <end position="65"/>
    </location>
</feature>
<keyword evidence="2" id="KW-0472">Membrane</keyword>
<accession>A0A9D2RB25</accession>
<organism evidence="3 4">
    <name type="scientific">Candidatus Blautia stercoripullorum</name>
    <dbReference type="NCBI Taxonomy" id="2838502"/>
    <lineage>
        <taxon>Bacteria</taxon>
        <taxon>Bacillati</taxon>
        <taxon>Bacillota</taxon>
        <taxon>Clostridia</taxon>
        <taxon>Lachnospirales</taxon>
        <taxon>Lachnospiraceae</taxon>
        <taxon>Blautia</taxon>
    </lineage>
</organism>
<feature type="compositionally biased region" description="Pro residues" evidence="1">
    <location>
        <begin position="15"/>
        <end position="25"/>
    </location>
</feature>
<feature type="region of interest" description="Disordered" evidence="1">
    <location>
        <begin position="1"/>
        <end position="25"/>
    </location>
</feature>
<proteinExistence type="predicted"/>
<feature type="region of interest" description="Disordered" evidence="1">
    <location>
        <begin position="186"/>
        <end position="208"/>
    </location>
</feature>
<dbReference type="AlphaFoldDB" id="A0A9D2RB25"/>
<keyword evidence="2" id="KW-0812">Transmembrane</keyword>
<evidence type="ECO:0000313" key="3">
    <source>
        <dbReference type="EMBL" id="HJD39111.1"/>
    </source>
</evidence>
<reference evidence="3" key="2">
    <citation type="submission" date="2021-04" db="EMBL/GenBank/DDBJ databases">
        <authorList>
            <person name="Gilroy R."/>
        </authorList>
    </citation>
    <scope>NUCLEOTIDE SEQUENCE</scope>
    <source>
        <strain evidence="3">ChiW19-6364</strain>
    </source>
</reference>
<evidence type="ECO:0000256" key="1">
    <source>
        <dbReference type="SAM" id="MobiDB-lite"/>
    </source>
</evidence>
<dbReference type="Proteomes" id="UP000823850">
    <property type="component" value="Unassembled WGS sequence"/>
</dbReference>
<feature type="transmembrane region" description="Helical" evidence="2">
    <location>
        <begin position="85"/>
        <end position="105"/>
    </location>
</feature>
<evidence type="ECO:0000256" key="2">
    <source>
        <dbReference type="SAM" id="Phobius"/>
    </source>
</evidence>
<protein>
    <submittedName>
        <fullName evidence="3">DUF4190 domain-containing protein</fullName>
    </submittedName>
</protein>
<sequence>MDNPTEGNYYQPYNPEDPMPSPPPRYYDGNEGFATVSLVMGILALVSLCCFPFISIPFTGLGILFSCLSKGKHSRPGTAKAGMGISAALLAVLAAIVAAISVWVLSSPTGQSIIRDYMNLITSDTLTEQDIYEFIQKYTDEFSQFDSGSSSSGIPDYNSGEDAYEDFFNDYFDYFNGGEGYPGYSDPDDGGFSGGYEETDPGTGDNYI</sequence>
<comment type="caution">
    <text evidence="3">The sequence shown here is derived from an EMBL/GenBank/DDBJ whole genome shotgun (WGS) entry which is preliminary data.</text>
</comment>
<keyword evidence="2" id="KW-1133">Transmembrane helix</keyword>
<evidence type="ECO:0000313" key="4">
    <source>
        <dbReference type="Proteomes" id="UP000823850"/>
    </source>
</evidence>
<dbReference type="EMBL" id="DWUX01000069">
    <property type="protein sequence ID" value="HJD39111.1"/>
    <property type="molecule type" value="Genomic_DNA"/>
</dbReference>
<name>A0A9D2RB25_9FIRM</name>
<reference evidence="3" key="1">
    <citation type="journal article" date="2021" name="PeerJ">
        <title>Extensive microbial diversity within the chicken gut microbiome revealed by metagenomics and culture.</title>
        <authorList>
            <person name="Gilroy R."/>
            <person name="Ravi A."/>
            <person name="Getino M."/>
            <person name="Pursley I."/>
            <person name="Horton D.L."/>
            <person name="Alikhan N.F."/>
            <person name="Baker D."/>
            <person name="Gharbi K."/>
            <person name="Hall N."/>
            <person name="Watson M."/>
            <person name="Adriaenssens E.M."/>
            <person name="Foster-Nyarko E."/>
            <person name="Jarju S."/>
            <person name="Secka A."/>
            <person name="Antonio M."/>
            <person name="Oren A."/>
            <person name="Chaudhuri R.R."/>
            <person name="La Ragione R."/>
            <person name="Hildebrand F."/>
            <person name="Pallen M.J."/>
        </authorList>
    </citation>
    <scope>NUCLEOTIDE SEQUENCE</scope>
    <source>
        <strain evidence="3">ChiW19-6364</strain>
    </source>
</reference>